<sequence>FFPSLFRATFLCFALSYLCWGSFTLHLFFSLTPDHPRTSIMRPQPSVFLRALCLLLSTAPVFHEASASLNTTNVTATTMTYNKSATESASPTTTPQTNVTFPVETQGTSTISTASSETRSTTTTTVQSTASPSATSDAGTVVCLILFFCLLILLSFCFYKWYIRHGRPSCLEIWRRVTECARNSWAMAVECLRPSPKEEEVDEEMEAGITEAEEQKKQEEDAEDEDEDDDSSDNYSCVDGTVMMKKPKKDEEEDGRSSEDDDDDDDDMSSVELKDEKTEREKDDLTVL</sequence>
<protein>
    <submittedName>
        <fullName evidence="1">Uncharacterized protein</fullName>
    </submittedName>
</protein>
<reference evidence="1" key="1">
    <citation type="submission" date="2020-02" db="EMBL/GenBank/DDBJ databases">
        <title>Genome sequencing of the panga catfish, Pangasius djambal.</title>
        <authorList>
            <person name="Wen M."/>
            <person name="Zahm M."/>
            <person name="Roques C."/>
            <person name="Cabau C."/>
            <person name="Klopp C."/>
            <person name="Donnadieu C."/>
            <person name="Jouanno E."/>
            <person name="Avarre J.-C."/>
            <person name="Campet M."/>
            <person name="Ha T."/>
            <person name="Dugue R."/>
            <person name="Lampietro C."/>
            <person name="Louis A."/>
            <person name="Herpin A."/>
            <person name="Echchiki A."/>
            <person name="Berthelot C."/>
            <person name="Parey E."/>
            <person name="Roest-Crollius H."/>
            <person name="Braasch I."/>
            <person name="Postlethwait J.H."/>
            <person name="Bobe J."/>
            <person name="Montfort J."/>
            <person name="Bouchez O."/>
            <person name="Begum T."/>
            <person name="Schartl M."/>
            <person name="Gustiano R."/>
            <person name="Guiguen Y."/>
        </authorList>
    </citation>
    <scope>NUCLEOTIDE SEQUENCE</scope>
    <source>
        <strain evidence="1">Pdj_M5554</strain>
    </source>
</reference>
<name>A0ACC5ZMS4_9TELE</name>
<evidence type="ECO:0000313" key="2">
    <source>
        <dbReference type="Proteomes" id="UP000830395"/>
    </source>
</evidence>
<evidence type="ECO:0000313" key="1">
    <source>
        <dbReference type="EMBL" id="MCJ8748970.1"/>
    </source>
</evidence>
<dbReference type="EMBL" id="CM041002">
    <property type="protein sequence ID" value="MCJ8748970.1"/>
    <property type="molecule type" value="Genomic_DNA"/>
</dbReference>
<feature type="non-terminal residue" evidence="1">
    <location>
        <position position="1"/>
    </location>
</feature>
<comment type="caution">
    <text evidence="1">The sequence shown here is derived from an EMBL/GenBank/DDBJ whole genome shotgun (WGS) entry which is preliminary data.</text>
</comment>
<dbReference type="Proteomes" id="UP000830395">
    <property type="component" value="Chromosome 28"/>
</dbReference>
<proteinExistence type="predicted"/>
<keyword evidence="2" id="KW-1185">Reference proteome</keyword>
<gene>
    <name evidence="1" type="ORF">PDJAM_G00170780</name>
</gene>
<organism evidence="1 2">
    <name type="scientific">Pangasius djambal</name>
    <dbReference type="NCBI Taxonomy" id="1691987"/>
    <lineage>
        <taxon>Eukaryota</taxon>
        <taxon>Metazoa</taxon>
        <taxon>Chordata</taxon>
        <taxon>Craniata</taxon>
        <taxon>Vertebrata</taxon>
        <taxon>Euteleostomi</taxon>
        <taxon>Actinopterygii</taxon>
        <taxon>Neopterygii</taxon>
        <taxon>Teleostei</taxon>
        <taxon>Ostariophysi</taxon>
        <taxon>Siluriformes</taxon>
        <taxon>Pangasiidae</taxon>
        <taxon>Pangasius</taxon>
    </lineage>
</organism>
<accession>A0ACC5ZMS4</accession>